<feature type="region of interest" description="Disordered" evidence="1">
    <location>
        <begin position="399"/>
        <end position="429"/>
    </location>
</feature>
<feature type="compositionally biased region" description="Gly residues" evidence="1">
    <location>
        <begin position="420"/>
        <end position="429"/>
    </location>
</feature>
<evidence type="ECO:0000313" key="2">
    <source>
        <dbReference type="EMBL" id="QDS75798.1"/>
    </source>
</evidence>
<feature type="region of interest" description="Disordered" evidence="1">
    <location>
        <begin position="241"/>
        <end position="264"/>
    </location>
</feature>
<evidence type="ECO:0000256" key="1">
    <source>
        <dbReference type="SAM" id="MobiDB-lite"/>
    </source>
</evidence>
<protein>
    <submittedName>
        <fullName evidence="2">Uncharacterized protein</fullName>
    </submittedName>
</protein>
<reference evidence="2 3" key="1">
    <citation type="submission" date="2019-07" db="EMBL/GenBank/DDBJ databases">
        <title>Finished genome of Venturia effusa.</title>
        <authorList>
            <person name="Young C.A."/>
            <person name="Cox M.P."/>
            <person name="Ganley A.R.D."/>
            <person name="David W.J."/>
        </authorList>
    </citation>
    <scope>NUCLEOTIDE SEQUENCE [LARGE SCALE GENOMIC DNA]</scope>
    <source>
        <strain evidence="3">albino</strain>
    </source>
</reference>
<feature type="compositionally biased region" description="Polar residues" evidence="1">
    <location>
        <begin position="79"/>
        <end position="93"/>
    </location>
</feature>
<name>A0A517LJI0_9PEZI</name>
<accession>A0A517LJI0</accession>
<feature type="region of interest" description="Disordered" evidence="1">
    <location>
        <begin position="1"/>
        <end position="149"/>
    </location>
</feature>
<feature type="compositionally biased region" description="Polar residues" evidence="1">
    <location>
        <begin position="106"/>
        <end position="128"/>
    </location>
</feature>
<feature type="compositionally biased region" description="Basic and acidic residues" evidence="1">
    <location>
        <begin position="1"/>
        <end position="35"/>
    </location>
</feature>
<dbReference type="AlphaFoldDB" id="A0A517LJI0"/>
<proteinExistence type="predicted"/>
<dbReference type="OrthoDB" id="10547094at2759"/>
<gene>
    <name evidence="2" type="ORF">FKW77_000147</name>
</gene>
<organism evidence="2 3">
    <name type="scientific">Venturia effusa</name>
    <dbReference type="NCBI Taxonomy" id="50376"/>
    <lineage>
        <taxon>Eukaryota</taxon>
        <taxon>Fungi</taxon>
        <taxon>Dikarya</taxon>
        <taxon>Ascomycota</taxon>
        <taxon>Pezizomycotina</taxon>
        <taxon>Dothideomycetes</taxon>
        <taxon>Pleosporomycetidae</taxon>
        <taxon>Venturiales</taxon>
        <taxon>Venturiaceae</taxon>
        <taxon>Venturia</taxon>
    </lineage>
</organism>
<feature type="compositionally biased region" description="Basic and acidic residues" evidence="1">
    <location>
        <begin position="399"/>
        <end position="410"/>
    </location>
</feature>
<keyword evidence="3" id="KW-1185">Reference proteome</keyword>
<evidence type="ECO:0000313" key="3">
    <source>
        <dbReference type="Proteomes" id="UP000316270"/>
    </source>
</evidence>
<dbReference type="EMBL" id="CP042198">
    <property type="protein sequence ID" value="QDS75798.1"/>
    <property type="molecule type" value="Genomic_DNA"/>
</dbReference>
<sequence>MSGSKEHAERENIDGADRDLRPRNALDPDAQDKNHAFVSLIRPGDPATSECPRFPKSGQMINKTTPSPKLRMPFPSTSPPDANQTTIPTTTPPCSHVNGRLAGPNLESTTPTNSSPNGLQGLLSSSRHSQAEPEVLSVTRPCLPSRSSYPRGIRPSLPVTTLGVTRTATQVLERGLSGQNEVIERMERDEEQLDGINEPRSPTTLTTQLSSNLGSFEHELRKTEQASQPVRNLAFRQGRFVPAGEGSDSQHINSPPAPEAKTPPVSFRDSVVFQALDAQQQAWIIDASAGGFCNPNNRQIELITAQRVRIRDFAFESWMKGLTQDVDADVAEFGTAENEPKSMDTVGPPTNLEPEWESSDIPLTAAATENDTKAETEELLREQSFRNIYGSFGFRQRMERQKWEEEHESSSDEDEWSGLILGGRMGYAS</sequence>
<dbReference type="Proteomes" id="UP000316270">
    <property type="component" value="Chromosome 14"/>
</dbReference>